<dbReference type="EMBL" id="JANBPK010001576">
    <property type="protein sequence ID" value="KAJ2921596.1"/>
    <property type="molecule type" value="Genomic_DNA"/>
</dbReference>
<dbReference type="OrthoDB" id="10607224at2759"/>
<accession>A0A9W8IQS8</accession>
<comment type="caution">
    <text evidence="2">The sequence shown here is derived from an EMBL/GenBank/DDBJ whole genome shotgun (WGS) entry which is preliminary data.</text>
</comment>
<feature type="non-terminal residue" evidence="2">
    <location>
        <position position="118"/>
    </location>
</feature>
<dbReference type="Proteomes" id="UP001140091">
    <property type="component" value="Unassembled WGS sequence"/>
</dbReference>
<proteinExistence type="predicted"/>
<gene>
    <name evidence="2" type="ORF">H1R20_g15502</name>
</gene>
<keyword evidence="3" id="KW-1185">Reference proteome</keyword>
<reference evidence="2" key="1">
    <citation type="submission" date="2022-06" db="EMBL/GenBank/DDBJ databases">
        <title>Genome Sequence of Candolleomyces eurysporus.</title>
        <authorList>
            <person name="Buettner E."/>
        </authorList>
    </citation>
    <scope>NUCLEOTIDE SEQUENCE</scope>
    <source>
        <strain evidence="2">VTCC 930004</strain>
    </source>
</reference>
<protein>
    <submittedName>
        <fullName evidence="2">Uncharacterized protein</fullName>
    </submittedName>
</protein>
<evidence type="ECO:0000313" key="3">
    <source>
        <dbReference type="Proteomes" id="UP001140091"/>
    </source>
</evidence>
<organism evidence="2 3">
    <name type="scientific">Candolleomyces eurysporus</name>
    <dbReference type="NCBI Taxonomy" id="2828524"/>
    <lineage>
        <taxon>Eukaryota</taxon>
        <taxon>Fungi</taxon>
        <taxon>Dikarya</taxon>
        <taxon>Basidiomycota</taxon>
        <taxon>Agaricomycotina</taxon>
        <taxon>Agaricomycetes</taxon>
        <taxon>Agaricomycetidae</taxon>
        <taxon>Agaricales</taxon>
        <taxon>Agaricineae</taxon>
        <taxon>Psathyrellaceae</taxon>
        <taxon>Candolleomyces</taxon>
    </lineage>
</organism>
<evidence type="ECO:0000256" key="1">
    <source>
        <dbReference type="SAM" id="MobiDB-lite"/>
    </source>
</evidence>
<feature type="region of interest" description="Disordered" evidence="1">
    <location>
        <begin position="1"/>
        <end position="35"/>
    </location>
</feature>
<feature type="region of interest" description="Disordered" evidence="1">
    <location>
        <begin position="91"/>
        <end position="118"/>
    </location>
</feature>
<evidence type="ECO:0000313" key="2">
    <source>
        <dbReference type="EMBL" id="KAJ2921596.1"/>
    </source>
</evidence>
<dbReference type="AlphaFoldDB" id="A0A9W8IQS8"/>
<name>A0A9W8IQS8_9AGAR</name>
<sequence>MFSFRPIGRDFGDAVDDPSPQPTYPSSTGSGDGKISSADIASAINLSLLACGLVINCDMNRSLFPAVLEGTPSMPIDNSATVETVSCPTLPTMEQPHGYSLRPASSLKPTRRAQGLTS</sequence>